<dbReference type="Proteomes" id="UP000242224">
    <property type="component" value="Unassembled WGS sequence"/>
</dbReference>
<comment type="similarity">
    <text evidence="1">Belongs to the ABC transporter superfamily.</text>
</comment>
<accession>A0ABX3MLN1</accession>
<dbReference type="InterPro" id="IPR022467">
    <property type="entry name" value="ABC_transprt_ATP-bd_su_PQQ"/>
</dbReference>
<evidence type="ECO:0000256" key="3">
    <source>
        <dbReference type="ARBA" id="ARBA00022458"/>
    </source>
</evidence>
<dbReference type="PANTHER" id="PTHR42711">
    <property type="entry name" value="ABC TRANSPORTER ATP-BINDING PROTEIN"/>
    <property type="match status" value="1"/>
</dbReference>
<dbReference type="PROSITE" id="PS50893">
    <property type="entry name" value="ABC_TRANSPORTER_2"/>
    <property type="match status" value="1"/>
</dbReference>
<sequence length="241" mass="26358">MSEAPALLVRGLSHDWGRKPTLRDVSFSVPRGRFCALLGPNGAGKSTLMSVLTGLIRPAPGVVEIASHDMARARRAALAEIGVVFQQPTLDLDRSVRANLRYFAALHGLGRKIADARIAEALERLGMAERADERLRALNGGHRRRMEIARALLHRPRLLLLDEPTVGLDAPARSAITDHVHQLARDGIAVLWATHLADELHPEDQVVLLHKGVVVTNGVVRDLVEDRSVTDWFTDAMESAA</sequence>
<organism evidence="7 8">
    <name type="scientific">Thioclava marina</name>
    <dbReference type="NCBI Taxonomy" id="1915077"/>
    <lineage>
        <taxon>Bacteria</taxon>
        <taxon>Pseudomonadati</taxon>
        <taxon>Pseudomonadota</taxon>
        <taxon>Alphaproteobacteria</taxon>
        <taxon>Rhodobacterales</taxon>
        <taxon>Paracoccaceae</taxon>
        <taxon>Thioclava</taxon>
    </lineage>
</organism>
<evidence type="ECO:0000256" key="4">
    <source>
        <dbReference type="ARBA" id="ARBA00022741"/>
    </source>
</evidence>
<keyword evidence="4" id="KW-0547">Nucleotide-binding</keyword>
<dbReference type="Gene3D" id="3.40.50.300">
    <property type="entry name" value="P-loop containing nucleotide triphosphate hydrolases"/>
    <property type="match status" value="1"/>
</dbReference>
<dbReference type="NCBIfam" id="TIGR03864">
    <property type="entry name" value="PQQ_ABC_ATP"/>
    <property type="match status" value="1"/>
</dbReference>
<dbReference type="InterPro" id="IPR027417">
    <property type="entry name" value="P-loop_NTPase"/>
</dbReference>
<protein>
    <submittedName>
        <fullName evidence="7">ABC transporter ATP-binding protein</fullName>
    </submittedName>
</protein>
<proteinExistence type="inferred from homology"/>
<feature type="domain" description="ABC transporter" evidence="6">
    <location>
        <begin position="7"/>
        <end position="236"/>
    </location>
</feature>
<dbReference type="GO" id="GO:0005524">
    <property type="term" value="F:ATP binding"/>
    <property type="evidence" value="ECO:0007669"/>
    <property type="project" value="UniProtKB-KW"/>
</dbReference>
<keyword evidence="2" id="KW-0813">Transport</keyword>
<gene>
    <name evidence="7" type="ORF">BMG00_00605</name>
</gene>
<evidence type="ECO:0000256" key="1">
    <source>
        <dbReference type="ARBA" id="ARBA00005417"/>
    </source>
</evidence>
<dbReference type="InterPro" id="IPR003439">
    <property type="entry name" value="ABC_transporter-like_ATP-bd"/>
</dbReference>
<dbReference type="InterPro" id="IPR003593">
    <property type="entry name" value="AAA+_ATPase"/>
</dbReference>
<evidence type="ECO:0000256" key="2">
    <source>
        <dbReference type="ARBA" id="ARBA00022448"/>
    </source>
</evidence>
<comment type="caution">
    <text evidence="7">The sequence shown here is derived from an EMBL/GenBank/DDBJ whole genome shotgun (WGS) entry which is preliminary data.</text>
</comment>
<dbReference type="PANTHER" id="PTHR42711:SF5">
    <property type="entry name" value="ABC TRANSPORTER ATP-BINDING PROTEIN NATA"/>
    <property type="match status" value="1"/>
</dbReference>
<evidence type="ECO:0000313" key="7">
    <source>
        <dbReference type="EMBL" id="OOY12404.1"/>
    </source>
</evidence>
<reference evidence="7 8" key="1">
    <citation type="submission" date="2016-11" db="EMBL/GenBank/DDBJ databases">
        <title>A multilocus sequence analysis scheme for characterization of bacteria in the genus Thioclava.</title>
        <authorList>
            <person name="Liu Y."/>
            <person name="Shao Z."/>
        </authorList>
    </citation>
    <scope>NUCLEOTIDE SEQUENCE [LARGE SCALE GENOMIC DNA]</scope>
    <source>
        <strain evidence="7 8">11.10-0-13</strain>
    </source>
</reference>
<dbReference type="RefSeq" id="WP_078573070.1">
    <property type="nucleotide sequence ID" value="NZ_MPZS01000001.1"/>
</dbReference>
<evidence type="ECO:0000313" key="8">
    <source>
        <dbReference type="Proteomes" id="UP000242224"/>
    </source>
</evidence>
<evidence type="ECO:0000256" key="5">
    <source>
        <dbReference type="ARBA" id="ARBA00022840"/>
    </source>
</evidence>
<dbReference type="Pfam" id="PF00005">
    <property type="entry name" value="ABC_tran"/>
    <property type="match status" value="1"/>
</dbReference>
<dbReference type="InterPro" id="IPR050763">
    <property type="entry name" value="ABC_transporter_ATP-binding"/>
</dbReference>
<evidence type="ECO:0000259" key="6">
    <source>
        <dbReference type="PROSITE" id="PS50893"/>
    </source>
</evidence>
<keyword evidence="3" id="KW-0536">Nodulation</keyword>
<dbReference type="SMART" id="SM00382">
    <property type="entry name" value="AAA"/>
    <property type="match status" value="1"/>
</dbReference>
<keyword evidence="5 7" id="KW-0067">ATP-binding</keyword>
<dbReference type="SUPFAM" id="SSF52540">
    <property type="entry name" value="P-loop containing nucleoside triphosphate hydrolases"/>
    <property type="match status" value="1"/>
</dbReference>
<keyword evidence="8" id="KW-1185">Reference proteome</keyword>
<name>A0ABX3MLN1_9RHOB</name>
<dbReference type="EMBL" id="MPZS01000001">
    <property type="protein sequence ID" value="OOY12404.1"/>
    <property type="molecule type" value="Genomic_DNA"/>
</dbReference>